<keyword evidence="2" id="KW-1185">Reference proteome</keyword>
<organism evidence="1 2">
    <name type="scientific">Alkalibacterium thalassium</name>
    <dbReference type="NCBI Taxonomy" id="426701"/>
    <lineage>
        <taxon>Bacteria</taxon>
        <taxon>Bacillati</taxon>
        <taxon>Bacillota</taxon>
        <taxon>Bacilli</taxon>
        <taxon>Lactobacillales</taxon>
        <taxon>Carnobacteriaceae</taxon>
        <taxon>Alkalibacterium</taxon>
    </lineage>
</organism>
<dbReference type="Proteomes" id="UP000199433">
    <property type="component" value="Unassembled WGS sequence"/>
</dbReference>
<proteinExistence type="predicted"/>
<reference evidence="2" key="1">
    <citation type="submission" date="2016-10" db="EMBL/GenBank/DDBJ databases">
        <authorList>
            <person name="Varghese N."/>
            <person name="Submissions S."/>
        </authorList>
    </citation>
    <scope>NUCLEOTIDE SEQUENCE [LARGE SCALE GENOMIC DNA]</scope>
    <source>
        <strain evidence="2">DSM 19181</strain>
    </source>
</reference>
<protein>
    <submittedName>
        <fullName evidence="1">Uncharacterized protein</fullName>
    </submittedName>
</protein>
<evidence type="ECO:0000313" key="1">
    <source>
        <dbReference type="EMBL" id="SDK19943.1"/>
    </source>
</evidence>
<accession>A0A1G8ZY01</accession>
<dbReference type="EMBL" id="FNFK01000017">
    <property type="protein sequence ID" value="SDK19943.1"/>
    <property type="molecule type" value="Genomic_DNA"/>
</dbReference>
<evidence type="ECO:0000313" key="2">
    <source>
        <dbReference type="Proteomes" id="UP000199433"/>
    </source>
</evidence>
<sequence length="94" mass="10809">MLCSLNIFLTLRLVADYLFMKVTDYAEHEMHTPMNELSVDTAIYEEPISSMNRDGWRELNILEALGPNASTLDFDISRTINSQPEWQDVQGNID</sequence>
<name>A0A1G8ZY01_9LACT</name>
<dbReference type="STRING" id="426701.SAMN04488098_10177"/>
<dbReference type="AlphaFoldDB" id="A0A1G8ZY01"/>
<gene>
    <name evidence="1" type="ORF">SAMN04488098_10177</name>
</gene>